<dbReference type="RefSeq" id="WP_101645576.1">
    <property type="nucleotide sequence ID" value="NZ_PGUY01000080.1"/>
</dbReference>
<dbReference type="OrthoDB" id="2937198at2"/>
<organism evidence="1 2">
    <name type="scientific">Peribacillus deserti</name>
    <dbReference type="NCBI Taxonomy" id="673318"/>
    <lineage>
        <taxon>Bacteria</taxon>
        <taxon>Bacillati</taxon>
        <taxon>Bacillota</taxon>
        <taxon>Bacilli</taxon>
        <taxon>Bacillales</taxon>
        <taxon>Bacillaceae</taxon>
        <taxon>Peribacillus</taxon>
    </lineage>
</organism>
<evidence type="ECO:0000313" key="2">
    <source>
        <dbReference type="Proteomes" id="UP000234748"/>
    </source>
</evidence>
<reference evidence="1 2" key="1">
    <citation type="submission" date="2017-11" db="EMBL/GenBank/DDBJ databases">
        <title>Comparitive Functional Genomics of Dry Heat Resistant strains isolated from the Viking Spacecraft.</title>
        <authorList>
            <person name="Seuylemezian A."/>
            <person name="Cooper K."/>
            <person name="Vaishampayan P."/>
        </authorList>
    </citation>
    <scope>NUCLEOTIDE SEQUENCE [LARGE SCALE GENOMIC DNA]</scope>
    <source>
        <strain evidence="1 2">V1-29</strain>
    </source>
</reference>
<name>A0A2N5M062_9BACI</name>
<comment type="caution">
    <text evidence="1">The sequence shown here is derived from an EMBL/GenBank/DDBJ whole genome shotgun (WGS) entry which is preliminary data.</text>
</comment>
<accession>A0A2N5M062</accession>
<sequence>MKAEEVRYNGKVYTVIHKYSSGYCEISESGSQFNVELVHETNLQKIDCPSNKFQQKINTDPKT</sequence>
<protein>
    <submittedName>
        <fullName evidence="1">Uncharacterized protein</fullName>
    </submittedName>
</protein>
<gene>
    <name evidence="1" type="ORF">CUU66_22195</name>
</gene>
<dbReference type="AlphaFoldDB" id="A0A2N5M062"/>
<dbReference type="Proteomes" id="UP000234748">
    <property type="component" value="Unassembled WGS sequence"/>
</dbReference>
<dbReference type="EMBL" id="PGUY01000080">
    <property type="protein sequence ID" value="PLT27752.1"/>
    <property type="molecule type" value="Genomic_DNA"/>
</dbReference>
<evidence type="ECO:0000313" key="1">
    <source>
        <dbReference type="EMBL" id="PLT27752.1"/>
    </source>
</evidence>
<keyword evidence="2" id="KW-1185">Reference proteome</keyword>
<proteinExistence type="predicted"/>